<sequence>MAQHMFDRLKTARDAASRTGHSLALGCLHRYVGGMGTGQHLNTSVSILLALAQDTNAPIVQLWALHALSMIADSGGPMFRTYVEPTLSIVLKLLLHMAPTHIDVHQCIGKCLTALITTVGPELQGNSLSVCTTRSSFLIACAIMQDHGDPLVQAEAISCLQQLHMFAPRHVNLSNLVP</sequence>
<protein>
    <submittedName>
        <fullName evidence="1">HEAT repeat-containing protein 5B</fullName>
    </submittedName>
</protein>
<dbReference type="Proteomes" id="UP000054359">
    <property type="component" value="Unassembled WGS sequence"/>
</dbReference>
<keyword evidence="2" id="KW-1185">Reference proteome</keyword>
<name>A0A087TRR8_STEMI</name>
<dbReference type="GO" id="GO:0016020">
    <property type="term" value="C:membrane"/>
    <property type="evidence" value="ECO:0007669"/>
    <property type="project" value="TreeGrafter"/>
</dbReference>
<dbReference type="SUPFAM" id="SSF48371">
    <property type="entry name" value="ARM repeat"/>
    <property type="match status" value="1"/>
</dbReference>
<evidence type="ECO:0000313" key="2">
    <source>
        <dbReference type="Proteomes" id="UP000054359"/>
    </source>
</evidence>
<dbReference type="GO" id="GO:0008104">
    <property type="term" value="P:intracellular protein localization"/>
    <property type="evidence" value="ECO:0007669"/>
    <property type="project" value="TreeGrafter"/>
</dbReference>
<dbReference type="InterPro" id="IPR016024">
    <property type="entry name" value="ARM-type_fold"/>
</dbReference>
<dbReference type="AlphaFoldDB" id="A0A087TRR8"/>
<dbReference type="STRING" id="407821.A0A087TRR8"/>
<dbReference type="PANTHER" id="PTHR21663">
    <property type="entry name" value="HYPOTHETICAL HEAT DOMAIN-CONTAINING"/>
    <property type="match status" value="1"/>
</dbReference>
<proteinExistence type="predicted"/>
<dbReference type="GO" id="GO:0005794">
    <property type="term" value="C:Golgi apparatus"/>
    <property type="evidence" value="ECO:0007669"/>
    <property type="project" value="TreeGrafter"/>
</dbReference>
<gene>
    <name evidence="1" type="ORF">X975_14990</name>
</gene>
<reference evidence="1 2" key="1">
    <citation type="submission" date="2013-11" db="EMBL/GenBank/DDBJ databases">
        <title>Genome sequencing of Stegodyphus mimosarum.</title>
        <authorList>
            <person name="Bechsgaard J."/>
        </authorList>
    </citation>
    <scope>NUCLEOTIDE SEQUENCE [LARGE SCALE GENOMIC DNA]</scope>
</reference>
<accession>A0A087TRR8</accession>
<dbReference type="GO" id="GO:0005829">
    <property type="term" value="C:cytosol"/>
    <property type="evidence" value="ECO:0007669"/>
    <property type="project" value="GOC"/>
</dbReference>
<evidence type="ECO:0000313" key="1">
    <source>
        <dbReference type="EMBL" id="KFM67807.1"/>
    </source>
</evidence>
<feature type="non-terminal residue" evidence="1">
    <location>
        <position position="178"/>
    </location>
</feature>
<dbReference type="Gene3D" id="1.25.10.10">
    <property type="entry name" value="Leucine-rich Repeat Variant"/>
    <property type="match status" value="1"/>
</dbReference>
<dbReference type="GO" id="GO:0042147">
    <property type="term" value="P:retrograde transport, endosome to Golgi"/>
    <property type="evidence" value="ECO:0007669"/>
    <property type="project" value="TreeGrafter"/>
</dbReference>
<dbReference type="InterPro" id="IPR011989">
    <property type="entry name" value="ARM-like"/>
</dbReference>
<dbReference type="OrthoDB" id="6414788at2759"/>
<dbReference type="GO" id="GO:0030139">
    <property type="term" value="C:endocytic vesicle"/>
    <property type="evidence" value="ECO:0007669"/>
    <property type="project" value="TreeGrafter"/>
</dbReference>
<dbReference type="InterPro" id="IPR040108">
    <property type="entry name" value="Laa1/Sip1/HEATR5"/>
</dbReference>
<dbReference type="EMBL" id="KK116439">
    <property type="protein sequence ID" value="KFM67807.1"/>
    <property type="molecule type" value="Genomic_DNA"/>
</dbReference>
<dbReference type="PANTHER" id="PTHR21663:SF0">
    <property type="entry name" value="HEAT REPEAT-CONTAINING PROTEIN 5B"/>
    <property type="match status" value="1"/>
</dbReference>
<dbReference type="GO" id="GO:0006897">
    <property type="term" value="P:endocytosis"/>
    <property type="evidence" value="ECO:0007669"/>
    <property type="project" value="TreeGrafter"/>
</dbReference>
<organism evidence="1 2">
    <name type="scientific">Stegodyphus mimosarum</name>
    <name type="common">African social velvet spider</name>
    <dbReference type="NCBI Taxonomy" id="407821"/>
    <lineage>
        <taxon>Eukaryota</taxon>
        <taxon>Metazoa</taxon>
        <taxon>Ecdysozoa</taxon>
        <taxon>Arthropoda</taxon>
        <taxon>Chelicerata</taxon>
        <taxon>Arachnida</taxon>
        <taxon>Araneae</taxon>
        <taxon>Araneomorphae</taxon>
        <taxon>Entelegynae</taxon>
        <taxon>Eresoidea</taxon>
        <taxon>Eresidae</taxon>
        <taxon>Stegodyphus</taxon>
    </lineage>
</organism>